<reference evidence="3" key="2">
    <citation type="journal article" date="2023" name="IMA Fungus">
        <title>Comparative genomic study of the Penicillium genus elucidates a diverse pangenome and 15 lateral gene transfer events.</title>
        <authorList>
            <person name="Petersen C."/>
            <person name="Sorensen T."/>
            <person name="Nielsen M.R."/>
            <person name="Sondergaard T.E."/>
            <person name="Sorensen J.L."/>
            <person name="Fitzpatrick D.A."/>
            <person name="Frisvad J.C."/>
            <person name="Nielsen K.L."/>
        </authorList>
    </citation>
    <scope>NUCLEOTIDE SEQUENCE</scope>
    <source>
        <strain evidence="3">IBT 21472</strain>
    </source>
</reference>
<feature type="region of interest" description="Disordered" evidence="1">
    <location>
        <begin position="170"/>
        <end position="214"/>
    </location>
</feature>
<evidence type="ECO:0000313" key="4">
    <source>
        <dbReference type="Proteomes" id="UP001147746"/>
    </source>
</evidence>
<evidence type="ECO:0000256" key="1">
    <source>
        <dbReference type="SAM" id="MobiDB-lite"/>
    </source>
</evidence>
<keyword evidence="2" id="KW-0812">Transmembrane</keyword>
<protein>
    <recommendedName>
        <fullName evidence="5">Cytochrome P450</fullName>
    </recommendedName>
</protein>
<dbReference type="EMBL" id="JAPZBO010000008">
    <property type="protein sequence ID" value="KAJ5307886.1"/>
    <property type="molecule type" value="Genomic_DNA"/>
</dbReference>
<organism evidence="3 4">
    <name type="scientific">Penicillium atrosanguineum</name>
    <dbReference type="NCBI Taxonomy" id="1132637"/>
    <lineage>
        <taxon>Eukaryota</taxon>
        <taxon>Fungi</taxon>
        <taxon>Dikarya</taxon>
        <taxon>Ascomycota</taxon>
        <taxon>Pezizomycotina</taxon>
        <taxon>Eurotiomycetes</taxon>
        <taxon>Eurotiomycetidae</taxon>
        <taxon>Eurotiales</taxon>
        <taxon>Aspergillaceae</taxon>
        <taxon>Penicillium</taxon>
    </lineage>
</organism>
<reference evidence="3" key="1">
    <citation type="submission" date="2022-12" db="EMBL/GenBank/DDBJ databases">
        <authorList>
            <person name="Petersen C."/>
        </authorList>
    </citation>
    <scope>NUCLEOTIDE SEQUENCE</scope>
    <source>
        <strain evidence="3">IBT 21472</strain>
    </source>
</reference>
<evidence type="ECO:0000256" key="2">
    <source>
        <dbReference type="SAM" id="Phobius"/>
    </source>
</evidence>
<keyword evidence="2" id="KW-0472">Membrane</keyword>
<keyword evidence="2" id="KW-1133">Transmembrane helix</keyword>
<name>A0A9W9PRW4_9EURO</name>
<feature type="transmembrane region" description="Helical" evidence="2">
    <location>
        <begin position="6"/>
        <end position="24"/>
    </location>
</feature>
<gene>
    <name evidence="3" type="ORF">N7476_008542</name>
</gene>
<dbReference type="Proteomes" id="UP001147746">
    <property type="component" value="Unassembled WGS sequence"/>
</dbReference>
<keyword evidence="4" id="KW-1185">Reference proteome</keyword>
<sequence>MTLVAYFLLGSILAYCLVTLIYRLRIHPLSRFPGPRLAAVTGLYEIYFSAWGTSSFDDEIAKMHQNYGSFPHTPPHRKDSLLTVAGPVVRITPDEVHVQEQLYNTNYADCWIKGIKVLDSGSRKLGGGSGPFQFRKRSISRVRSILQVFSSRMRPFFPASSLPVIRVDPSEESALEDGHQSAFSSPNPRSKEISGGGEAGYPDPRKPKVNGTGI</sequence>
<comment type="caution">
    <text evidence="3">The sequence shown here is derived from an EMBL/GenBank/DDBJ whole genome shotgun (WGS) entry which is preliminary data.</text>
</comment>
<accession>A0A9W9PRW4</accession>
<dbReference type="AlphaFoldDB" id="A0A9W9PRW4"/>
<evidence type="ECO:0008006" key="5">
    <source>
        <dbReference type="Google" id="ProtNLM"/>
    </source>
</evidence>
<evidence type="ECO:0000313" key="3">
    <source>
        <dbReference type="EMBL" id="KAJ5307886.1"/>
    </source>
</evidence>
<proteinExistence type="predicted"/>